<feature type="domain" description="SUF system FeS cluster assembly SufBD core" evidence="1">
    <location>
        <begin position="253"/>
        <end position="303"/>
    </location>
</feature>
<dbReference type="PATRIC" id="fig|1698264.3.peg.837"/>
<dbReference type="AlphaFoldDB" id="A0A133UD71"/>
<evidence type="ECO:0000313" key="3">
    <source>
        <dbReference type="Proteomes" id="UP000070284"/>
    </source>
</evidence>
<protein>
    <submittedName>
        <fullName evidence="2">SufBD protein</fullName>
    </submittedName>
</protein>
<dbReference type="SUPFAM" id="SSF101960">
    <property type="entry name" value="Stabilizer of iron transporter SufD"/>
    <property type="match status" value="1"/>
</dbReference>
<accession>A0A133UD71</accession>
<organism evidence="2 3">
    <name type="scientific">candidate division MSBL1 archaeon SCGC-AAA259E19</name>
    <dbReference type="NCBI Taxonomy" id="1698264"/>
    <lineage>
        <taxon>Archaea</taxon>
        <taxon>Methanobacteriati</taxon>
        <taxon>Methanobacteriota</taxon>
        <taxon>candidate division MSBL1</taxon>
    </lineage>
</organism>
<keyword evidence="3" id="KW-1185">Reference proteome</keyword>
<name>A0A133UD71_9EURY</name>
<dbReference type="EMBL" id="LHXO01000184">
    <property type="protein sequence ID" value="KXA92125.1"/>
    <property type="molecule type" value="Genomic_DNA"/>
</dbReference>
<dbReference type="InterPro" id="IPR055346">
    <property type="entry name" value="Fe-S_cluster_assembly_SufBD"/>
</dbReference>
<dbReference type="Proteomes" id="UP000070284">
    <property type="component" value="Unassembled WGS sequence"/>
</dbReference>
<dbReference type="InterPro" id="IPR037284">
    <property type="entry name" value="SUF_FeS_clus_asmbl_SufBD_sf"/>
</dbReference>
<dbReference type="PANTHER" id="PTHR30508:SF6">
    <property type="entry name" value="UPF0051 PROTEIN MJ0034"/>
    <property type="match status" value="1"/>
</dbReference>
<dbReference type="PANTHER" id="PTHR30508">
    <property type="entry name" value="FES CLUSTER ASSEMBLY PROTEIN SUF"/>
    <property type="match status" value="1"/>
</dbReference>
<dbReference type="Pfam" id="PF01458">
    <property type="entry name" value="SUFBD_core"/>
    <property type="match status" value="1"/>
</dbReference>
<sequence length="306" mass="33047">MEVDELYRAAEIEGAISDPKTAHLILDKDEVVDMNDLPGLSVEPREVEEGVDVAITVSEGSIIEKPVHLCFGMTEAEGTQKIKLEINIEKGAEIGVLAHCVFPRAVDVKHVMDADIHVGEGAEYTYLEKHIHSPEGGTTVLPRAEVELEENASFKTDFELVQGRVGVLDVDYETTCGKNSTMEMTAKVDGTGEDEIRISEKGNLVGEGARGVLTTRVAARDNTNAEVYNKLSATAPYARGHVDCKEIVQGNGNANAVPVVEVKHPKAHVTHEAAIGSVDRKQLETLMARGLSEEEGVDLIIEGLLS</sequence>
<gene>
    <name evidence="2" type="ORF">AKJ65_08015</name>
</gene>
<proteinExistence type="predicted"/>
<dbReference type="GO" id="GO:0016226">
    <property type="term" value="P:iron-sulfur cluster assembly"/>
    <property type="evidence" value="ECO:0007669"/>
    <property type="project" value="InterPro"/>
</dbReference>
<reference evidence="2 3" key="1">
    <citation type="journal article" date="2016" name="Sci. Rep.">
        <title>Metabolic traits of an uncultured archaeal lineage -MSBL1- from brine pools of the Red Sea.</title>
        <authorList>
            <person name="Mwirichia R."/>
            <person name="Alam I."/>
            <person name="Rashid M."/>
            <person name="Vinu M."/>
            <person name="Ba-Alawi W."/>
            <person name="Anthony Kamau A."/>
            <person name="Kamanda Ngugi D."/>
            <person name="Goker M."/>
            <person name="Klenk H.P."/>
            <person name="Bajic V."/>
            <person name="Stingl U."/>
        </authorList>
    </citation>
    <scope>NUCLEOTIDE SEQUENCE [LARGE SCALE GENOMIC DNA]</scope>
    <source>
        <strain evidence="2">SCGC-AAA259E19</strain>
    </source>
</reference>
<dbReference type="InterPro" id="IPR000825">
    <property type="entry name" value="SUF_FeS_clus_asmbl_SufBD_core"/>
</dbReference>
<evidence type="ECO:0000313" key="2">
    <source>
        <dbReference type="EMBL" id="KXA92125.1"/>
    </source>
</evidence>
<evidence type="ECO:0000259" key="1">
    <source>
        <dbReference type="Pfam" id="PF01458"/>
    </source>
</evidence>
<comment type="caution">
    <text evidence="2">The sequence shown here is derived from an EMBL/GenBank/DDBJ whole genome shotgun (WGS) entry which is preliminary data.</text>
</comment>